<keyword evidence="3" id="KW-1185">Reference proteome</keyword>
<feature type="compositionally biased region" description="Basic residues" evidence="1">
    <location>
        <begin position="347"/>
        <end position="356"/>
    </location>
</feature>
<feature type="compositionally biased region" description="Basic and acidic residues" evidence="1">
    <location>
        <begin position="357"/>
        <end position="369"/>
    </location>
</feature>
<dbReference type="Gene3D" id="2.60.120.650">
    <property type="entry name" value="Cupin"/>
    <property type="match status" value="1"/>
</dbReference>
<feature type="region of interest" description="Disordered" evidence="1">
    <location>
        <begin position="257"/>
        <end position="283"/>
    </location>
</feature>
<accession>A0AAD3HAG6</accession>
<dbReference type="AlphaFoldDB" id="A0AAD3HAG6"/>
<protein>
    <recommendedName>
        <fullName evidence="4">JmjC domain-containing protein</fullName>
    </recommendedName>
</protein>
<name>A0AAD3HAG6_9STRA</name>
<feature type="region of interest" description="Disordered" evidence="1">
    <location>
        <begin position="1"/>
        <end position="20"/>
    </location>
</feature>
<evidence type="ECO:0008006" key="4">
    <source>
        <dbReference type="Google" id="ProtNLM"/>
    </source>
</evidence>
<feature type="compositionally biased region" description="Polar residues" evidence="1">
    <location>
        <begin position="334"/>
        <end position="343"/>
    </location>
</feature>
<evidence type="ECO:0000256" key="1">
    <source>
        <dbReference type="SAM" id="MobiDB-lite"/>
    </source>
</evidence>
<evidence type="ECO:0000313" key="2">
    <source>
        <dbReference type="EMBL" id="GFH56627.1"/>
    </source>
</evidence>
<reference evidence="2 3" key="1">
    <citation type="journal article" date="2021" name="Sci. Rep.">
        <title>The genome of the diatom Chaetoceros tenuissimus carries an ancient integrated fragment of an extant virus.</title>
        <authorList>
            <person name="Hongo Y."/>
            <person name="Kimura K."/>
            <person name="Takaki Y."/>
            <person name="Yoshida Y."/>
            <person name="Baba S."/>
            <person name="Kobayashi G."/>
            <person name="Nagasaki K."/>
            <person name="Hano T."/>
            <person name="Tomaru Y."/>
        </authorList>
    </citation>
    <scope>NUCLEOTIDE SEQUENCE [LARGE SCALE GENOMIC DNA]</scope>
    <source>
        <strain evidence="2 3">NIES-3715</strain>
    </source>
</reference>
<organism evidence="2 3">
    <name type="scientific">Chaetoceros tenuissimus</name>
    <dbReference type="NCBI Taxonomy" id="426638"/>
    <lineage>
        <taxon>Eukaryota</taxon>
        <taxon>Sar</taxon>
        <taxon>Stramenopiles</taxon>
        <taxon>Ochrophyta</taxon>
        <taxon>Bacillariophyta</taxon>
        <taxon>Coscinodiscophyceae</taxon>
        <taxon>Chaetocerotophycidae</taxon>
        <taxon>Chaetocerotales</taxon>
        <taxon>Chaetocerotaceae</taxon>
        <taxon>Chaetoceros</taxon>
    </lineage>
</organism>
<evidence type="ECO:0000313" key="3">
    <source>
        <dbReference type="Proteomes" id="UP001054902"/>
    </source>
</evidence>
<comment type="caution">
    <text evidence="2">The sequence shown here is derived from an EMBL/GenBank/DDBJ whole genome shotgun (WGS) entry which is preliminary data.</text>
</comment>
<gene>
    <name evidence="2" type="ORF">CTEN210_13103</name>
</gene>
<feature type="compositionally biased region" description="Polar residues" evidence="1">
    <location>
        <begin position="49"/>
        <end position="71"/>
    </location>
</feature>
<dbReference type="Proteomes" id="UP001054902">
    <property type="component" value="Unassembled WGS sequence"/>
</dbReference>
<feature type="region of interest" description="Disordered" evidence="1">
    <location>
        <begin position="30"/>
        <end position="71"/>
    </location>
</feature>
<sequence length="1063" mass="120991">MSQTPSKPRRSPRLKSNCYNEDAQWNAIKHSTEADDTSLFSREDDSNVEDNTTIPVQNETTMEGTNETQLQSETNRCEFMPGLGTTDQHGNTVVVDPPTVSINGKTSHNLPPLIPNHTEINAEESLYNQCASAEYQSAIEEDNGSEYLSANEDSSNVGVSSNRKEHVLEERIVNIKQEDVDDVQDYRHCDGIHPALRSRQVAIKQEENLEIQHDGYGEQTTENEDEVDSSNQQLSMNSIANVDVDAQDTQIVQEECSKGNVNDDGEHTTGNGDEVEVSRQQSSLDNRMVATLSKRKCDSKELKQFLKEKGQKCGKPKQVCFDVSVILKGVDPSEISNDESLPISSPPKKKGRKRKLEKNETEAEVECKPSKKRGKKSNSNSTSEKKVVGQFYSSGLQFDGLELLDKVDPPDSNTFPKTEFCKWSFNENTRVLLGSFDSKRIKEAKIKQDNFCLDEDMSFLLRMMERTDFAVITEGLFNEPRDEYLWDPVFIEARIGDNVFHRFRMFEKNQFNQNEIDELRINGSSLEDFQKSSEEGGLSKSFELFTEVNGDISMRIRDFLEICKVQENLDDPNVDHIVKYKNLKGGDEEFDAKNKTLYMIDFDLKGMLPETYDDFMKKFLFPELLPGGSACMMHSVNSNGRPFMGPNFYQTFPGSFTHFHQDGYGTVDSGHLCLEGYNEVVMLRRMDDDHKRHALSILQCVDGRKKRGPEAFDALYGLPHHNNTKPLWPTKSAIAECDDYNYSPCVFILKPGQMLHINKGRLHAFRKMSYKALEQNDCHQEVRKSVVEENNITSEVKCTSVAWDWMYLGTTLEGIKAEVSQTVNSAKLARDNLKQSLAIPQVSIVERVKYELAQFKIASARGDHATVENSIKILTALQGSLRKLFGDQIELFKIASNGGIYKDQHRKLIIKPNADAHEKITSIDPFGNDFFCSLCFQELGNIYMHCEGCEELLQKDYNLCAGCYSDEGRFLSGFQMNAFLSIEKIQGRRTDYNHYPDKKHFRSNCPCKNGPMCRRCRLRTCCSCRCHAEYSLHYRFYDQNAMENILKDVEQTLNQSGTRSMHA</sequence>
<dbReference type="SUPFAM" id="SSF51197">
    <property type="entry name" value="Clavaminate synthase-like"/>
    <property type="match status" value="1"/>
</dbReference>
<feature type="region of interest" description="Disordered" evidence="1">
    <location>
        <begin position="334"/>
        <end position="384"/>
    </location>
</feature>
<proteinExistence type="predicted"/>
<dbReference type="EMBL" id="BLLK01000055">
    <property type="protein sequence ID" value="GFH56627.1"/>
    <property type="molecule type" value="Genomic_DNA"/>
</dbReference>